<accession>A0ABV2L977</accession>
<gene>
    <name evidence="1" type="ORF">ABID43_003743</name>
</gene>
<proteinExistence type="predicted"/>
<evidence type="ECO:0000313" key="1">
    <source>
        <dbReference type="EMBL" id="MET3694184.1"/>
    </source>
</evidence>
<dbReference type="Proteomes" id="UP001549145">
    <property type="component" value="Unassembled WGS sequence"/>
</dbReference>
<dbReference type="RefSeq" id="WP_238280722.1">
    <property type="nucleotide sequence ID" value="NZ_BPQL01000098.1"/>
</dbReference>
<dbReference type="EMBL" id="JBEPMM010000012">
    <property type="protein sequence ID" value="MET3694184.1"/>
    <property type="molecule type" value="Genomic_DNA"/>
</dbReference>
<name>A0ABV2L977_9HYPH</name>
<comment type="caution">
    <text evidence="1">The sequence shown here is derived from an EMBL/GenBank/DDBJ whole genome shotgun (WGS) entry which is preliminary data.</text>
</comment>
<evidence type="ECO:0000313" key="2">
    <source>
        <dbReference type="Proteomes" id="UP001549145"/>
    </source>
</evidence>
<protein>
    <recommendedName>
        <fullName evidence="3">DUF2946 domain-containing protein</fullName>
    </recommendedName>
</protein>
<keyword evidence="2" id="KW-1185">Reference proteome</keyword>
<reference evidence="1 2" key="1">
    <citation type="submission" date="2024-06" db="EMBL/GenBank/DDBJ databases">
        <title>Genomic Encyclopedia of Type Strains, Phase IV (KMG-IV): sequencing the most valuable type-strain genomes for metagenomic binning, comparative biology and taxonomic classification.</title>
        <authorList>
            <person name="Goeker M."/>
        </authorList>
    </citation>
    <scope>NUCLEOTIDE SEQUENCE [LARGE SCALE GENOMIC DNA]</scope>
    <source>
        <strain evidence="1 2">DSM 21331</strain>
    </source>
</reference>
<evidence type="ECO:0008006" key="3">
    <source>
        <dbReference type="Google" id="ProtNLM"/>
    </source>
</evidence>
<sequence length="108" mass="11311">MIALYAFVLNAILGGLVPLPVSISHGVLCLGQVDGASPAVPDPSHAHHQSCCTVAGPMLQVALPEIDDHAVVWPPRAVLSRIAWQRKVAHFVRGPPGAIPQPRGPPVV</sequence>
<organism evidence="1 2">
    <name type="scientific">Methylobacterium goesingense</name>
    <dbReference type="NCBI Taxonomy" id="243690"/>
    <lineage>
        <taxon>Bacteria</taxon>
        <taxon>Pseudomonadati</taxon>
        <taxon>Pseudomonadota</taxon>
        <taxon>Alphaproteobacteria</taxon>
        <taxon>Hyphomicrobiales</taxon>
        <taxon>Methylobacteriaceae</taxon>
        <taxon>Methylobacterium</taxon>
    </lineage>
</organism>